<reference evidence="3" key="1">
    <citation type="submission" date="2015-02" db="EMBL/GenBank/DDBJ databases">
        <authorList>
            <person name="Chooi Y.-H."/>
        </authorList>
    </citation>
    <scope>NUCLEOTIDE SEQUENCE [LARGE SCALE GENOMIC DNA]</scope>
    <source>
        <strain evidence="3">strain Y</strain>
    </source>
</reference>
<dbReference type="Proteomes" id="UP000033187">
    <property type="component" value="Chromosome 1"/>
</dbReference>
<dbReference type="KEGG" id="fiy:BN1229_v1_0974"/>
<keyword evidence="3" id="KW-1185">Reference proteome</keyword>
<dbReference type="OrthoDB" id="5943at2"/>
<dbReference type="RefSeq" id="WP_046476984.1">
    <property type="nucleotide sequence ID" value="NZ_LN829118.1"/>
</dbReference>
<name>A0A0D6JD59_9HYPH</name>
<evidence type="ECO:0000256" key="1">
    <source>
        <dbReference type="SAM" id="SignalP"/>
    </source>
</evidence>
<dbReference type="EMBL" id="LN829119">
    <property type="protein sequence ID" value="CPR16809.1"/>
    <property type="molecule type" value="Genomic_DNA"/>
</dbReference>
<accession>A0A0D6JD59</accession>
<organism evidence="2 3">
    <name type="scientific">Candidatus Filomicrobium marinum</name>
    <dbReference type="NCBI Taxonomy" id="1608628"/>
    <lineage>
        <taxon>Bacteria</taxon>
        <taxon>Pseudomonadati</taxon>
        <taxon>Pseudomonadota</taxon>
        <taxon>Alphaproteobacteria</taxon>
        <taxon>Hyphomicrobiales</taxon>
        <taxon>Hyphomicrobiaceae</taxon>
        <taxon>Filomicrobium</taxon>
    </lineage>
</organism>
<dbReference type="Pfam" id="PF10670">
    <property type="entry name" value="DUF4198"/>
    <property type="match status" value="1"/>
</dbReference>
<evidence type="ECO:0000313" key="2">
    <source>
        <dbReference type="EMBL" id="CPR16809.1"/>
    </source>
</evidence>
<dbReference type="InterPro" id="IPR019613">
    <property type="entry name" value="DUF4198"/>
</dbReference>
<keyword evidence="1" id="KW-0732">Signal</keyword>
<evidence type="ECO:0000313" key="3">
    <source>
        <dbReference type="Proteomes" id="UP000033187"/>
    </source>
</evidence>
<dbReference type="AlphaFoldDB" id="A0A0D6JD59"/>
<feature type="signal peptide" evidence="1">
    <location>
        <begin position="1"/>
        <end position="22"/>
    </location>
</feature>
<dbReference type="KEGG" id="fil:BN1229_v1_0970"/>
<proteinExistence type="predicted"/>
<protein>
    <submittedName>
        <fullName evidence="2">Co2+ ABC transporter periplasmic protein</fullName>
    </submittedName>
</protein>
<feature type="chain" id="PRO_5002306120" evidence="1">
    <location>
        <begin position="23"/>
        <end position="289"/>
    </location>
</feature>
<gene>
    <name evidence="2" type="ORF">YBN1229_v1_0974</name>
</gene>
<sequence length="289" mass="31942">MKFPGKLLVVSLCLLLPTAAQAHRSWLFPSSTVFSKAGSWVSIDAARSNDLFYFDHFPMLLSNVDAQPEELAKMRRRNRGAAPAIEISAPDGGKLDPKFGHVGRFRTTFDVPLEMSGTYKMSVFETGMFARYKLNGEEKRWRGTEETFEKEIPKDAEELRVTDRSSRVETFVTVGNPTKDVLKPTGAGLELEPVTHPNDLYAKETATFKFLLDGKPAAGIKVSVIRGGIRYRDALGEIEATTGDDGTVKVTWPEPGMYFISASARREASEPKGRQMSAGYAATLEVLPQ</sequence>